<proteinExistence type="predicted"/>
<name>A0A9J6FNY0_HAELO</name>
<dbReference type="Proteomes" id="UP000821853">
    <property type="component" value="Chromosome 10"/>
</dbReference>
<evidence type="ECO:0000256" key="1">
    <source>
        <dbReference type="SAM" id="MobiDB-lite"/>
    </source>
</evidence>
<feature type="compositionally biased region" description="Polar residues" evidence="1">
    <location>
        <begin position="181"/>
        <end position="192"/>
    </location>
</feature>
<dbReference type="VEuPathDB" id="VectorBase:HLOH_060651"/>
<evidence type="ECO:0000313" key="3">
    <source>
        <dbReference type="Proteomes" id="UP000821853"/>
    </source>
</evidence>
<comment type="caution">
    <text evidence="2">The sequence shown here is derived from an EMBL/GenBank/DDBJ whole genome shotgun (WGS) entry which is preliminary data.</text>
</comment>
<protein>
    <submittedName>
        <fullName evidence="2">Uncharacterized protein</fullName>
    </submittedName>
</protein>
<feature type="compositionally biased region" description="Low complexity" evidence="1">
    <location>
        <begin position="16"/>
        <end position="25"/>
    </location>
</feature>
<feature type="region of interest" description="Disordered" evidence="1">
    <location>
        <begin position="166"/>
        <end position="225"/>
    </location>
</feature>
<sequence length="225" mass="24407">MEAEEGPARRGEKAAAAETTTTATTQIQRGGELTAILSAITQINERLGKMDARLGAVESASHALGEARAPSAKSSHNVAASMEMEQQLVPGADGDAAVVEAHDSDEEEDNCMHQDGTHACHECGTRDPGPDHTCVAKCSLCEGARFTGAKGCSRRFVTPYVIRRREQQQRRQAQGQHQVKSKQGLQQKASVEQQRLSRRDRSSSQSRRDRSATPRRRGRSTSNTG</sequence>
<dbReference type="AlphaFoldDB" id="A0A9J6FNY0"/>
<gene>
    <name evidence="2" type="ORF">HPB48_017022</name>
</gene>
<organism evidence="2 3">
    <name type="scientific">Haemaphysalis longicornis</name>
    <name type="common">Bush tick</name>
    <dbReference type="NCBI Taxonomy" id="44386"/>
    <lineage>
        <taxon>Eukaryota</taxon>
        <taxon>Metazoa</taxon>
        <taxon>Ecdysozoa</taxon>
        <taxon>Arthropoda</taxon>
        <taxon>Chelicerata</taxon>
        <taxon>Arachnida</taxon>
        <taxon>Acari</taxon>
        <taxon>Parasitiformes</taxon>
        <taxon>Ixodida</taxon>
        <taxon>Ixodoidea</taxon>
        <taxon>Ixodidae</taxon>
        <taxon>Haemaphysalinae</taxon>
        <taxon>Haemaphysalis</taxon>
    </lineage>
</organism>
<keyword evidence="3" id="KW-1185">Reference proteome</keyword>
<feature type="compositionally biased region" description="Basic and acidic residues" evidence="1">
    <location>
        <begin position="195"/>
        <end position="212"/>
    </location>
</feature>
<dbReference type="EMBL" id="JABSTR010000002">
    <property type="protein sequence ID" value="KAH9364559.1"/>
    <property type="molecule type" value="Genomic_DNA"/>
</dbReference>
<feature type="region of interest" description="Disordered" evidence="1">
    <location>
        <begin position="1"/>
        <end position="30"/>
    </location>
</feature>
<dbReference type="OrthoDB" id="6779801at2759"/>
<accession>A0A9J6FNY0</accession>
<feature type="compositionally biased region" description="Basic and acidic residues" evidence="1">
    <location>
        <begin position="1"/>
        <end position="15"/>
    </location>
</feature>
<evidence type="ECO:0000313" key="2">
    <source>
        <dbReference type="EMBL" id="KAH9364559.1"/>
    </source>
</evidence>
<reference evidence="2 3" key="1">
    <citation type="journal article" date="2020" name="Cell">
        <title>Large-Scale Comparative Analyses of Tick Genomes Elucidate Their Genetic Diversity and Vector Capacities.</title>
        <authorList>
            <consortium name="Tick Genome and Microbiome Consortium (TIGMIC)"/>
            <person name="Jia N."/>
            <person name="Wang J."/>
            <person name="Shi W."/>
            <person name="Du L."/>
            <person name="Sun Y."/>
            <person name="Zhan W."/>
            <person name="Jiang J.F."/>
            <person name="Wang Q."/>
            <person name="Zhang B."/>
            <person name="Ji P."/>
            <person name="Bell-Sakyi L."/>
            <person name="Cui X.M."/>
            <person name="Yuan T.T."/>
            <person name="Jiang B.G."/>
            <person name="Yang W.F."/>
            <person name="Lam T.T."/>
            <person name="Chang Q.C."/>
            <person name="Ding S.J."/>
            <person name="Wang X.J."/>
            <person name="Zhu J.G."/>
            <person name="Ruan X.D."/>
            <person name="Zhao L."/>
            <person name="Wei J.T."/>
            <person name="Ye R.Z."/>
            <person name="Que T.C."/>
            <person name="Du C.H."/>
            <person name="Zhou Y.H."/>
            <person name="Cheng J.X."/>
            <person name="Dai P.F."/>
            <person name="Guo W.B."/>
            <person name="Han X.H."/>
            <person name="Huang E.J."/>
            <person name="Li L.F."/>
            <person name="Wei W."/>
            <person name="Gao Y.C."/>
            <person name="Liu J.Z."/>
            <person name="Shao H.Z."/>
            <person name="Wang X."/>
            <person name="Wang C.C."/>
            <person name="Yang T.C."/>
            <person name="Huo Q.B."/>
            <person name="Li W."/>
            <person name="Chen H.Y."/>
            <person name="Chen S.E."/>
            <person name="Zhou L.G."/>
            <person name="Ni X.B."/>
            <person name="Tian J.H."/>
            <person name="Sheng Y."/>
            <person name="Liu T."/>
            <person name="Pan Y.S."/>
            <person name="Xia L.Y."/>
            <person name="Li J."/>
            <person name="Zhao F."/>
            <person name="Cao W.C."/>
        </authorList>
    </citation>
    <scope>NUCLEOTIDE SEQUENCE [LARGE SCALE GENOMIC DNA]</scope>
    <source>
        <strain evidence="2">HaeL-2018</strain>
    </source>
</reference>